<reference evidence="1" key="1">
    <citation type="submission" date="2014-09" db="EMBL/GenBank/DDBJ databases">
        <authorList>
            <person name="Magalhaes I.L.F."/>
            <person name="Oliveira U."/>
            <person name="Santos F.R."/>
            <person name="Vidigal T.H.D.A."/>
            <person name="Brescovit A.D."/>
            <person name="Santos A.J."/>
        </authorList>
    </citation>
    <scope>NUCLEOTIDE SEQUENCE</scope>
    <source>
        <tissue evidence="1">Shoot tissue taken approximately 20 cm above the soil surface</tissue>
    </source>
</reference>
<dbReference type="AlphaFoldDB" id="A0A0A9TGI1"/>
<organism evidence="1">
    <name type="scientific">Arundo donax</name>
    <name type="common">Giant reed</name>
    <name type="synonym">Donax arundinaceus</name>
    <dbReference type="NCBI Taxonomy" id="35708"/>
    <lineage>
        <taxon>Eukaryota</taxon>
        <taxon>Viridiplantae</taxon>
        <taxon>Streptophyta</taxon>
        <taxon>Embryophyta</taxon>
        <taxon>Tracheophyta</taxon>
        <taxon>Spermatophyta</taxon>
        <taxon>Magnoliopsida</taxon>
        <taxon>Liliopsida</taxon>
        <taxon>Poales</taxon>
        <taxon>Poaceae</taxon>
        <taxon>PACMAD clade</taxon>
        <taxon>Arundinoideae</taxon>
        <taxon>Arundineae</taxon>
        <taxon>Arundo</taxon>
    </lineage>
</organism>
<protein>
    <submittedName>
        <fullName evidence="1">Uncharacterized protein</fullName>
    </submittedName>
</protein>
<evidence type="ECO:0000313" key="1">
    <source>
        <dbReference type="EMBL" id="JAD15275.1"/>
    </source>
</evidence>
<sequence>MGSVVVMQQHTVALTPTNLWPSSTRRHTLHYECKKD</sequence>
<proteinExistence type="predicted"/>
<accession>A0A0A9TGI1</accession>
<reference evidence="1" key="2">
    <citation type="journal article" date="2015" name="Data Brief">
        <title>Shoot transcriptome of the giant reed, Arundo donax.</title>
        <authorList>
            <person name="Barrero R.A."/>
            <person name="Guerrero F.D."/>
            <person name="Moolhuijzen P."/>
            <person name="Goolsby J.A."/>
            <person name="Tidwell J."/>
            <person name="Bellgard S.E."/>
            <person name="Bellgard M.I."/>
        </authorList>
    </citation>
    <scope>NUCLEOTIDE SEQUENCE</scope>
    <source>
        <tissue evidence="1">Shoot tissue taken approximately 20 cm above the soil surface</tissue>
    </source>
</reference>
<dbReference type="EMBL" id="GBRH01282620">
    <property type="protein sequence ID" value="JAD15275.1"/>
    <property type="molecule type" value="Transcribed_RNA"/>
</dbReference>
<name>A0A0A9TGI1_ARUDO</name>